<feature type="compositionally biased region" description="Basic residues" evidence="6">
    <location>
        <begin position="15"/>
        <end position="24"/>
    </location>
</feature>
<keyword evidence="2" id="KW-1003">Cell membrane</keyword>
<dbReference type="RefSeq" id="WP_116412257.1">
    <property type="nucleotide sequence ID" value="NZ_NBXB01000034.1"/>
</dbReference>
<comment type="subcellular location">
    <subcellularLocation>
        <location evidence="1">Cell membrane</location>
        <topology evidence="1">Multi-pass membrane protein</topology>
    </subcellularLocation>
</comment>
<evidence type="ECO:0000256" key="5">
    <source>
        <dbReference type="ARBA" id="ARBA00023136"/>
    </source>
</evidence>
<dbReference type="InterPro" id="IPR052053">
    <property type="entry name" value="IM_YidH-like"/>
</dbReference>
<dbReference type="Pfam" id="PF02656">
    <property type="entry name" value="DUF202"/>
    <property type="match status" value="1"/>
</dbReference>
<evidence type="ECO:0000313" key="9">
    <source>
        <dbReference type="EMBL" id="RFA13696.1"/>
    </source>
</evidence>
<dbReference type="PANTHER" id="PTHR34187">
    <property type="entry name" value="FGR18P"/>
    <property type="match status" value="1"/>
</dbReference>
<evidence type="ECO:0000259" key="8">
    <source>
        <dbReference type="Pfam" id="PF02656"/>
    </source>
</evidence>
<dbReference type="InterPro" id="IPR003807">
    <property type="entry name" value="DUF202"/>
</dbReference>
<name>A0A3E0VV38_9MICO</name>
<keyword evidence="4 7" id="KW-1133">Transmembrane helix</keyword>
<feature type="transmembrane region" description="Helical" evidence="7">
    <location>
        <begin position="69"/>
        <end position="91"/>
    </location>
</feature>
<sequence length="133" mass="14058">MSGAERGTGDTGRPGRSRFPRRVFGRGSEPDPRFTLANERTFLAWIRTSLALIAGGVALEALGLPMQPGLRLAASLVLVLAGILAPLQAWFGWARVEQAMRLGRALPGSVLTAPLAVVVSVVGVLLLLGYALR</sequence>
<dbReference type="PANTHER" id="PTHR34187:SF2">
    <property type="entry name" value="DUF202 DOMAIN-CONTAINING PROTEIN"/>
    <property type="match status" value="1"/>
</dbReference>
<dbReference type="GO" id="GO:0005886">
    <property type="term" value="C:plasma membrane"/>
    <property type="evidence" value="ECO:0007669"/>
    <property type="project" value="UniProtKB-SubCell"/>
</dbReference>
<dbReference type="AlphaFoldDB" id="A0A3E0VV38"/>
<evidence type="ECO:0000313" key="10">
    <source>
        <dbReference type="Proteomes" id="UP000256541"/>
    </source>
</evidence>
<feature type="domain" description="DUF202" evidence="8">
    <location>
        <begin position="33"/>
        <end position="98"/>
    </location>
</feature>
<evidence type="ECO:0000256" key="1">
    <source>
        <dbReference type="ARBA" id="ARBA00004651"/>
    </source>
</evidence>
<dbReference type="OrthoDB" id="582337at2"/>
<keyword evidence="3 7" id="KW-0812">Transmembrane</keyword>
<protein>
    <recommendedName>
        <fullName evidence="8">DUF202 domain-containing protein</fullName>
    </recommendedName>
</protein>
<feature type="transmembrane region" description="Helical" evidence="7">
    <location>
        <begin position="42"/>
        <end position="62"/>
    </location>
</feature>
<evidence type="ECO:0000256" key="6">
    <source>
        <dbReference type="SAM" id="MobiDB-lite"/>
    </source>
</evidence>
<feature type="region of interest" description="Disordered" evidence="6">
    <location>
        <begin position="1"/>
        <end position="30"/>
    </location>
</feature>
<feature type="transmembrane region" description="Helical" evidence="7">
    <location>
        <begin position="111"/>
        <end position="132"/>
    </location>
</feature>
<accession>A0A3E0VV38</accession>
<evidence type="ECO:0000256" key="4">
    <source>
        <dbReference type="ARBA" id="ARBA00022989"/>
    </source>
</evidence>
<keyword evidence="5 7" id="KW-0472">Membrane</keyword>
<evidence type="ECO:0000256" key="3">
    <source>
        <dbReference type="ARBA" id="ARBA00022692"/>
    </source>
</evidence>
<reference evidence="9 10" key="1">
    <citation type="submission" date="2017-04" db="EMBL/GenBank/DDBJ databases">
        <title>Comparative genome analysis of Subtercola boreus.</title>
        <authorList>
            <person name="Cho Y.-J."/>
            <person name="Cho A."/>
            <person name="Kim O.-S."/>
            <person name="Lee J.-I."/>
        </authorList>
    </citation>
    <scope>NUCLEOTIDE SEQUENCE [LARGE SCALE GENOMIC DNA]</scope>
    <source>
        <strain evidence="9 10">P27479</strain>
    </source>
</reference>
<evidence type="ECO:0000256" key="2">
    <source>
        <dbReference type="ARBA" id="ARBA00022475"/>
    </source>
</evidence>
<dbReference type="EMBL" id="NBXB01000034">
    <property type="protein sequence ID" value="RFA13696.1"/>
    <property type="molecule type" value="Genomic_DNA"/>
</dbReference>
<comment type="caution">
    <text evidence="9">The sequence shown here is derived from an EMBL/GenBank/DDBJ whole genome shotgun (WGS) entry which is preliminary data.</text>
</comment>
<proteinExistence type="predicted"/>
<gene>
    <name evidence="9" type="ORF">B7R22_13120</name>
</gene>
<dbReference type="Proteomes" id="UP000256541">
    <property type="component" value="Unassembled WGS sequence"/>
</dbReference>
<evidence type="ECO:0000256" key="7">
    <source>
        <dbReference type="SAM" id="Phobius"/>
    </source>
</evidence>
<organism evidence="9 10">
    <name type="scientific">Subtercola boreus</name>
    <dbReference type="NCBI Taxonomy" id="120213"/>
    <lineage>
        <taxon>Bacteria</taxon>
        <taxon>Bacillati</taxon>
        <taxon>Actinomycetota</taxon>
        <taxon>Actinomycetes</taxon>
        <taxon>Micrococcales</taxon>
        <taxon>Microbacteriaceae</taxon>
        <taxon>Subtercola</taxon>
    </lineage>
</organism>